<keyword evidence="2" id="KW-1185">Reference proteome</keyword>
<comment type="caution">
    <text evidence="1">The sequence shown here is derived from an EMBL/GenBank/DDBJ whole genome shotgun (WGS) entry which is preliminary data.</text>
</comment>
<name>A0A5J4J2K6_9FLAO</name>
<evidence type="ECO:0000313" key="2">
    <source>
        <dbReference type="Proteomes" id="UP000326509"/>
    </source>
</evidence>
<dbReference type="Proteomes" id="UP000326509">
    <property type="component" value="Unassembled WGS sequence"/>
</dbReference>
<accession>A0A5J4J2K6</accession>
<proteinExistence type="predicted"/>
<sequence>MHWMKKLILLIGCLLWTYTSISQDLQPIVQDLNNKKYFCFDLSQSKYLAKRLEFSLYQDSIIDTLQLRNYRWQYLTQKKDTIIFKLERKVENLVVIQDNDESHIQELNLTIKRQHKQIKRGKLERWFFGGGLLILTGIIIAQ</sequence>
<gene>
    <name evidence="1" type="ORF">ULMA_22110</name>
</gene>
<evidence type="ECO:0000313" key="1">
    <source>
        <dbReference type="EMBL" id="GER60103.1"/>
    </source>
</evidence>
<dbReference type="AlphaFoldDB" id="A0A5J4J2K6"/>
<organism evidence="1 2">
    <name type="scientific">Patiriisocius marinus</name>
    <dbReference type="NCBI Taxonomy" id="1397112"/>
    <lineage>
        <taxon>Bacteria</taxon>
        <taxon>Pseudomonadati</taxon>
        <taxon>Bacteroidota</taxon>
        <taxon>Flavobacteriia</taxon>
        <taxon>Flavobacteriales</taxon>
        <taxon>Flavobacteriaceae</taxon>
        <taxon>Patiriisocius</taxon>
    </lineage>
</organism>
<reference evidence="1 2" key="1">
    <citation type="submission" date="2019-08" db="EMBL/GenBank/DDBJ databases">
        <title>Draft genome sequence of Ulvibacter marinus type strain NBRC 109484.</title>
        <authorList>
            <person name="Kawano K."/>
            <person name="Ushijima N."/>
            <person name="Kihara M."/>
            <person name="Itoh H."/>
        </authorList>
    </citation>
    <scope>NUCLEOTIDE SEQUENCE [LARGE SCALE GENOMIC DNA]</scope>
    <source>
        <strain evidence="1 2">NBRC 109484</strain>
    </source>
</reference>
<dbReference type="EMBL" id="BKCG01000005">
    <property type="protein sequence ID" value="GER60103.1"/>
    <property type="molecule type" value="Genomic_DNA"/>
</dbReference>
<protein>
    <submittedName>
        <fullName evidence="1">Uncharacterized protein</fullName>
    </submittedName>
</protein>